<evidence type="ECO:0000256" key="1">
    <source>
        <dbReference type="ARBA" id="ARBA00001946"/>
    </source>
</evidence>
<evidence type="ECO:0000313" key="11">
    <source>
        <dbReference type="EMBL" id="SFJ48665.1"/>
    </source>
</evidence>
<accession>A0A1I3RQR5</accession>
<evidence type="ECO:0000256" key="4">
    <source>
        <dbReference type="ARBA" id="ARBA00022630"/>
    </source>
</evidence>
<keyword evidence="5" id="KW-0808">Transferase</keyword>
<evidence type="ECO:0000256" key="6">
    <source>
        <dbReference type="ARBA" id="ARBA00022723"/>
    </source>
</evidence>
<dbReference type="PANTHER" id="PTHR30040">
    <property type="entry name" value="THIAMINE BIOSYNTHESIS LIPOPROTEIN APBE"/>
    <property type="match status" value="1"/>
</dbReference>
<dbReference type="GO" id="GO:0016740">
    <property type="term" value="F:transferase activity"/>
    <property type="evidence" value="ECO:0007669"/>
    <property type="project" value="UniProtKB-KW"/>
</dbReference>
<dbReference type="Gene3D" id="3.10.520.10">
    <property type="entry name" value="ApbE-like domains"/>
    <property type="match status" value="1"/>
</dbReference>
<comment type="cofactor">
    <cofactor evidence="1">
        <name>Mg(2+)</name>
        <dbReference type="ChEBI" id="CHEBI:18420"/>
    </cofactor>
</comment>
<evidence type="ECO:0000256" key="5">
    <source>
        <dbReference type="ARBA" id="ARBA00022679"/>
    </source>
</evidence>
<keyword evidence="7" id="KW-0274">FAD</keyword>
<keyword evidence="11" id="KW-0449">Lipoprotein</keyword>
<dbReference type="Proteomes" id="UP000199518">
    <property type="component" value="Unassembled WGS sequence"/>
</dbReference>
<dbReference type="EMBL" id="FOQD01000021">
    <property type="protein sequence ID" value="SFJ48665.1"/>
    <property type="molecule type" value="Genomic_DNA"/>
</dbReference>
<dbReference type="STRING" id="1576369.SAMN05421753_12191"/>
<dbReference type="AlphaFoldDB" id="A0A1I3RQR5"/>
<sequence length="365" mass="39807">MADVPNSNRRDFLTGRAAQKVIRSHGENLADSLQEAAQAAPPAAHDTVRLETRAMACQWSVVMNPGPPRHVMVASDALDCVHMVEQQLTVYRNDSDIARVNQHAFGSRHAVTPDLFAFLLRCRELWEQTEGAFDPAMGTLIQLWRTARAADTVPTADEVAAALSTTGFQHVQLHAEDETVSFDRDGLLLDFAAIGKGYAVDLAADHVRTEGIADFLVHGGHSSLIAAGRHAVHHGWPVGIKNPLFTERRYATVLLRDQAMSTSGSNVQFFRHQGKRYGHILDPRTGWPAEGLLSVSVIAPTATLAEALSTAFYVMGLDKAVAYCHHHLDVGAILVPPPVRGRTLEPIVCNLPDEQLFFEADPATP</sequence>
<dbReference type="EC" id="2.7.1.180" evidence="2"/>
<evidence type="ECO:0000256" key="7">
    <source>
        <dbReference type="ARBA" id="ARBA00022827"/>
    </source>
</evidence>
<keyword evidence="8" id="KW-0460">Magnesium</keyword>
<dbReference type="Pfam" id="PF02424">
    <property type="entry name" value="ApbE"/>
    <property type="match status" value="1"/>
</dbReference>
<evidence type="ECO:0000256" key="9">
    <source>
        <dbReference type="ARBA" id="ARBA00031306"/>
    </source>
</evidence>
<dbReference type="RefSeq" id="WP_092056224.1">
    <property type="nucleotide sequence ID" value="NZ_FOQD01000021.1"/>
</dbReference>
<evidence type="ECO:0000256" key="10">
    <source>
        <dbReference type="ARBA" id="ARBA00048540"/>
    </source>
</evidence>
<comment type="catalytic activity">
    <reaction evidence="10">
        <text>L-threonyl-[protein] + FAD = FMN-L-threonyl-[protein] + AMP + H(+)</text>
        <dbReference type="Rhea" id="RHEA:36847"/>
        <dbReference type="Rhea" id="RHEA-COMP:11060"/>
        <dbReference type="Rhea" id="RHEA-COMP:11061"/>
        <dbReference type="ChEBI" id="CHEBI:15378"/>
        <dbReference type="ChEBI" id="CHEBI:30013"/>
        <dbReference type="ChEBI" id="CHEBI:57692"/>
        <dbReference type="ChEBI" id="CHEBI:74257"/>
        <dbReference type="ChEBI" id="CHEBI:456215"/>
        <dbReference type="EC" id="2.7.1.180"/>
    </reaction>
</comment>
<gene>
    <name evidence="11" type="ORF">SAMN05421753_12191</name>
</gene>
<dbReference type="GO" id="GO:0046872">
    <property type="term" value="F:metal ion binding"/>
    <property type="evidence" value="ECO:0007669"/>
    <property type="project" value="UniProtKB-KW"/>
</dbReference>
<evidence type="ECO:0000256" key="3">
    <source>
        <dbReference type="ARBA" id="ARBA00016337"/>
    </source>
</evidence>
<protein>
    <recommendedName>
        <fullName evidence="3">FAD:protein FMN transferase</fullName>
        <ecNumber evidence="2">2.7.1.180</ecNumber>
    </recommendedName>
    <alternativeName>
        <fullName evidence="9">Flavin transferase</fullName>
    </alternativeName>
</protein>
<proteinExistence type="predicted"/>
<keyword evidence="4" id="KW-0285">Flavoprotein</keyword>
<reference evidence="12" key="1">
    <citation type="submission" date="2016-10" db="EMBL/GenBank/DDBJ databases">
        <authorList>
            <person name="Varghese N."/>
            <person name="Submissions S."/>
        </authorList>
    </citation>
    <scope>NUCLEOTIDE SEQUENCE [LARGE SCALE GENOMIC DNA]</scope>
    <source>
        <strain evidence="12">DSM 26348</strain>
    </source>
</reference>
<keyword evidence="12" id="KW-1185">Reference proteome</keyword>
<evidence type="ECO:0000256" key="8">
    <source>
        <dbReference type="ARBA" id="ARBA00022842"/>
    </source>
</evidence>
<name>A0A1I3RQR5_9PLAN</name>
<keyword evidence="6" id="KW-0479">Metal-binding</keyword>
<organism evidence="11 12">
    <name type="scientific">Planctomicrobium piriforme</name>
    <dbReference type="NCBI Taxonomy" id="1576369"/>
    <lineage>
        <taxon>Bacteria</taxon>
        <taxon>Pseudomonadati</taxon>
        <taxon>Planctomycetota</taxon>
        <taxon>Planctomycetia</taxon>
        <taxon>Planctomycetales</taxon>
        <taxon>Planctomycetaceae</taxon>
        <taxon>Planctomicrobium</taxon>
    </lineage>
</organism>
<dbReference type="InterPro" id="IPR024932">
    <property type="entry name" value="ApbE"/>
</dbReference>
<evidence type="ECO:0000256" key="2">
    <source>
        <dbReference type="ARBA" id="ARBA00011955"/>
    </source>
</evidence>
<dbReference type="PANTHER" id="PTHR30040:SF2">
    <property type="entry name" value="FAD:PROTEIN FMN TRANSFERASE"/>
    <property type="match status" value="1"/>
</dbReference>
<evidence type="ECO:0000313" key="12">
    <source>
        <dbReference type="Proteomes" id="UP000199518"/>
    </source>
</evidence>
<dbReference type="InterPro" id="IPR003374">
    <property type="entry name" value="ApbE-like_sf"/>
</dbReference>
<dbReference type="SUPFAM" id="SSF143631">
    <property type="entry name" value="ApbE-like"/>
    <property type="match status" value="1"/>
</dbReference>
<dbReference type="OrthoDB" id="9778595at2"/>